<dbReference type="GO" id="GO:0007062">
    <property type="term" value="P:sister chromatid cohesion"/>
    <property type="evidence" value="ECO:0007669"/>
    <property type="project" value="UniProtKB-UniRule"/>
</dbReference>
<organism evidence="6 7">
    <name type="scientific">Oncorhynchus mykiss</name>
    <name type="common">Rainbow trout</name>
    <name type="synonym">Salmo gairdneri</name>
    <dbReference type="NCBI Taxonomy" id="8022"/>
    <lineage>
        <taxon>Eukaryota</taxon>
        <taxon>Metazoa</taxon>
        <taxon>Chordata</taxon>
        <taxon>Craniata</taxon>
        <taxon>Vertebrata</taxon>
        <taxon>Euteleostomi</taxon>
        <taxon>Actinopterygii</taxon>
        <taxon>Neopterygii</taxon>
        <taxon>Teleostei</taxon>
        <taxon>Protacanthopterygii</taxon>
        <taxon>Salmoniformes</taxon>
        <taxon>Salmonidae</taxon>
        <taxon>Salmoninae</taxon>
        <taxon>Oncorhynchus</taxon>
    </lineage>
</organism>
<comment type="subunit">
    <text evidence="2">Part of the cohesin complex which is composed of a heterodimer between a SMC1 protein (SMC1A or SMC1B) and SMC3, which are attached via their hinge domain, and RAD21 which link them at their heads, and one STAG protein.</text>
</comment>
<dbReference type="InterPro" id="IPR056396">
    <property type="entry name" value="HEAT_SCC3-SA"/>
</dbReference>
<keyword evidence="2" id="KW-0131">Cell cycle</keyword>
<evidence type="ECO:0000259" key="5">
    <source>
        <dbReference type="PROSITE" id="PS51425"/>
    </source>
</evidence>
<dbReference type="AlphaFoldDB" id="A0A8C7QWK3"/>
<dbReference type="GO" id="GO:0005634">
    <property type="term" value="C:nucleus"/>
    <property type="evidence" value="ECO:0007669"/>
    <property type="project" value="UniProtKB-SubCell"/>
</dbReference>
<dbReference type="InterPro" id="IPR020839">
    <property type="entry name" value="SCD"/>
</dbReference>
<dbReference type="Ensembl" id="ENSOMYT00000048629.2">
    <property type="protein sequence ID" value="ENSOMYP00000044645.2"/>
    <property type="gene ID" value="ENSOMYG00000014012.2"/>
</dbReference>
<proteinExistence type="inferred from homology"/>
<protein>
    <recommendedName>
        <fullName evidence="2">Cohesin subunit SA</fullName>
    </recommendedName>
    <alternativeName>
        <fullName evidence="2">SCC3 homolog</fullName>
    </alternativeName>
    <alternativeName>
        <fullName evidence="2">Stromal antigen</fullName>
    </alternativeName>
</protein>
<dbReference type="Pfam" id="PF24571">
    <property type="entry name" value="HEAT_SCC3-SA"/>
    <property type="match status" value="1"/>
</dbReference>
<keyword evidence="2" id="KW-0132">Cell division</keyword>
<dbReference type="GO" id="GO:0000785">
    <property type="term" value="C:chromatin"/>
    <property type="evidence" value="ECO:0007669"/>
    <property type="project" value="UniProtKB-UniRule"/>
</dbReference>
<keyword evidence="3" id="KW-0175">Coiled coil</keyword>
<evidence type="ECO:0000256" key="4">
    <source>
        <dbReference type="SAM" id="MobiDB-lite"/>
    </source>
</evidence>
<comment type="subcellular location">
    <subcellularLocation>
        <location evidence="2">Nucleus</location>
    </subcellularLocation>
    <subcellularLocation>
        <location evidence="2">Chromosome</location>
    </subcellularLocation>
    <subcellularLocation>
        <location evidence="2">Chromosome</location>
        <location evidence="2">Centromere</location>
    </subcellularLocation>
</comment>
<evidence type="ECO:0000313" key="7">
    <source>
        <dbReference type="Proteomes" id="UP000694395"/>
    </source>
</evidence>
<dbReference type="GO" id="GO:0003682">
    <property type="term" value="F:chromatin binding"/>
    <property type="evidence" value="ECO:0007669"/>
    <property type="project" value="TreeGrafter"/>
</dbReference>
<accession>A0A8C7QWK3</accession>
<evidence type="ECO:0000256" key="3">
    <source>
        <dbReference type="SAM" id="Coils"/>
    </source>
</evidence>
<keyword evidence="2" id="KW-0159">Chromosome partition</keyword>
<dbReference type="Proteomes" id="UP000694395">
    <property type="component" value="Chromosome 12"/>
</dbReference>
<keyword evidence="7" id="KW-1185">Reference proteome</keyword>
<reference evidence="6" key="1">
    <citation type="submission" date="2020-07" db="EMBL/GenBank/DDBJ databases">
        <title>A long reads based de novo assembly of the rainbow trout Arlee double haploid line genome.</title>
        <authorList>
            <person name="Gao G."/>
            <person name="Palti Y."/>
        </authorList>
    </citation>
    <scope>NUCLEOTIDE SEQUENCE [LARGE SCALE GENOMIC DNA]</scope>
</reference>
<dbReference type="GO" id="GO:0000775">
    <property type="term" value="C:chromosome, centromeric region"/>
    <property type="evidence" value="ECO:0007669"/>
    <property type="project" value="UniProtKB-SubCell"/>
</dbReference>
<feature type="coiled-coil region" evidence="3">
    <location>
        <begin position="145"/>
        <end position="198"/>
    </location>
</feature>
<dbReference type="Pfam" id="PF08514">
    <property type="entry name" value="STAG"/>
    <property type="match status" value="1"/>
</dbReference>
<dbReference type="GO" id="GO:0008278">
    <property type="term" value="C:cohesin complex"/>
    <property type="evidence" value="ECO:0007669"/>
    <property type="project" value="UniProtKB-UniRule"/>
</dbReference>
<comment type="function">
    <text evidence="2">Component of cohesin complex, a complex required for the cohesion of sister chromatids after DNA replication. The cohesin complex apparently forms a large proteinaceous ring within which sister chromatids can be trapped. At anaphase, the complex is cleaved and dissociates from chromatin, allowing sister chromatids to segregate.</text>
</comment>
<dbReference type="InterPro" id="IPR016024">
    <property type="entry name" value="ARM-type_fold"/>
</dbReference>
<feature type="domain" description="SCD" evidence="5">
    <location>
        <begin position="204"/>
        <end position="289"/>
    </location>
</feature>
<keyword evidence="2" id="KW-0539">Nucleus</keyword>
<dbReference type="InterPro" id="IPR039662">
    <property type="entry name" value="Cohesin_Scc3/SA"/>
</dbReference>
<feature type="region of interest" description="Disordered" evidence="4">
    <location>
        <begin position="969"/>
        <end position="994"/>
    </location>
</feature>
<keyword evidence="2" id="KW-0158">Chromosome</keyword>
<dbReference type="PROSITE" id="PS51425">
    <property type="entry name" value="SCD"/>
    <property type="match status" value="1"/>
</dbReference>
<dbReference type="InterPro" id="IPR013721">
    <property type="entry name" value="STAG"/>
</dbReference>
<feature type="region of interest" description="Disordered" evidence="4">
    <location>
        <begin position="837"/>
        <end position="865"/>
    </location>
</feature>
<dbReference type="SUPFAM" id="SSF48371">
    <property type="entry name" value="ARM repeat"/>
    <property type="match status" value="1"/>
</dbReference>
<name>A0A8C7QWK3_ONCMY</name>
<gene>
    <name evidence="6" type="primary">LOC110537360</name>
</gene>
<reference evidence="6" key="3">
    <citation type="submission" date="2025-09" db="UniProtKB">
        <authorList>
            <consortium name="Ensembl"/>
        </authorList>
    </citation>
    <scope>IDENTIFICATION</scope>
</reference>
<evidence type="ECO:0000256" key="1">
    <source>
        <dbReference type="ARBA" id="ARBA00005486"/>
    </source>
</evidence>
<dbReference type="Pfam" id="PF21581">
    <property type="entry name" value="SCD"/>
    <property type="match status" value="1"/>
</dbReference>
<dbReference type="GeneTree" id="ENSGT00950000182972"/>
<dbReference type="PANTHER" id="PTHR11199">
    <property type="entry name" value="STROMAL ANTIGEN"/>
    <property type="match status" value="1"/>
</dbReference>
<dbReference type="GO" id="GO:0051301">
    <property type="term" value="P:cell division"/>
    <property type="evidence" value="ECO:0007669"/>
    <property type="project" value="UniProtKB-UniRule"/>
</dbReference>
<evidence type="ECO:0000256" key="2">
    <source>
        <dbReference type="RuleBase" id="RU369063"/>
    </source>
</evidence>
<comment type="similarity">
    <text evidence="1 2">Belongs to the SCC3 family.</text>
</comment>
<sequence>MGKSATQSIVDDWIESYKSDRDIALLDLINFFIQCSGCKGAVSAEMFRHMQNSEIIRKMTEEFDEDSGDYPLTMAGPLWKKFKSSFCEFIGVLVRQCQYSIIYDEYMMDTVISLLTGLSDSQVRAFRHTSTLAAMKLMTALVNVALNLSINMDNTQRQYEAERNKVMAKRANDRLELLLQKRKELQENQDEIENMMNAIFKGVFVHRYRDAIAEVRAICIEEIGVWMKMYSDAFLNDSYLKYVGWTMHDKQGEVRLRCLTALQGLYYNRELNTRLELFTSRFKDRIVSMALDKEYDVAVQAIKLLTLVLHSSDEVLTAEDCESVYHLVYSAHRPVAVAAGEFLYKKLFSHRGPEEEGMPRRGRQSLNGNLIKTTVFFFLESELHEHGAYLVDSLWECAGELLKDWESMISLLLDEPMPGEEALTDHQETALIEIMLCAIRQACECHPPVGRGTGKRVLTAKEKKTQLDDRTRITEIFAVALPLLLAKYSVDAEKVTNLLQLPQFFDLEIYTTGRLEKHLESLLRQIREVVEKHTETDVLEACSMTYHALCNEEFTIFNRVDIARSQLLDELVDKFNRLLEDFLLEGEEPDEDDAYQVLSTLKRITAFHNAHDLSKWDLFTSNYKLLNTGLQNGDMPEQIVIHAMQCTHYIILWHLAKVSEGSSTKYYNDYGDIIKETMSKTRQIDKIQCAKTLILSLQQLFNEMLSDLGCNFDRSSSSFCGIKELARRFSLTFGLDQLKTREAIAMLHKDGIEFAFKEPSPQGEGNPPLNLAFLDILSEFSSKLLRQDKKTVHLYLERFMTFQMALQREDCWLPLISYRNSLQAGGDDDTMSVISGYSSRSSSIRTKKAKPASTGKRKLPEGEGCSTDAVWMNQEQNVQTPVMMPSPHLTSTVLRDPKKMRPEESYMGVYAMTSEQQHQQLPPQQHHHQTPMDYNRRGSGLMEDDEEPIVEDVMMSSEDRLEDLNEGMDFDTMDIDLPPSKNRRERSELKPDYFDPSSIMDDSVGIGLLLRVQ</sequence>
<reference evidence="6" key="2">
    <citation type="submission" date="2025-08" db="UniProtKB">
        <authorList>
            <consortium name="Ensembl"/>
        </authorList>
    </citation>
    <scope>IDENTIFICATION</scope>
</reference>
<dbReference type="PANTHER" id="PTHR11199:SF3">
    <property type="entry name" value="COHESIN SUBUNIT SA-2"/>
    <property type="match status" value="1"/>
</dbReference>
<evidence type="ECO:0000313" key="6">
    <source>
        <dbReference type="Ensembl" id="ENSOMYP00000044645.2"/>
    </source>
</evidence>
<dbReference type="GO" id="GO:0007059">
    <property type="term" value="P:chromosome segregation"/>
    <property type="evidence" value="ECO:0007669"/>
    <property type="project" value="UniProtKB-KW"/>
</dbReference>